<dbReference type="GO" id="GO:0003887">
    <property type="term" value="F:DNA-directed DNA polymerase activity"/>
    <property type="evidence" value="ECO:0007669"/>
    <property type="project" value="UniProtKB-KW"/>
</dbReference>
<dbReference type="Proteomes" id="UP000480185">
    <property type="component" value="Unassembled WGS sequence"/>
</dbReference>
<dbReference type="InterPro" id="IPR004365">
    <property type="entry name" value="NA-bd_OB_tRNA"/>
</dbReference>
<dbReference type="InterPro" id="IPR003141">
    <property type="entry name" value="Pol/His_phosphatase_N"/>
</dbReference>
<sequence>MDFVHLEVHSGFSFMESTLTINKIVKGAKSKGFSAIALTDNHVLHGAIQFYNACHQAGIKPIIGMKTSIMVEDTQTQYQVILLAQNYDGYKQLIKLSSIISQNDQSYISLTDFIPYSQHLNVILPIHQSSLYFYFMGNQVNEARSIVSLFTSQLPKGQFYLGIKAYRNREEFQVIQLMKRFCEEFGFEPVAIQDVRYGNESDYLAFDCLQAMKEGKRWSLQKDMTNSKGFQMSSAEDMSKAFQEEWPEVLRNTLKIANQSDVKLPFGKLMLPTFPSQDGLTSEQLLRKLCFDSLKSKYEEQNERARKRLNHELNVIQQMNFSDYFLIVWDFMRFAREQEILTGPGRGSAAGSIVAYLLDITEVDPIRYDLLFERFLNPERMNMPDIDIDFSDHRRDEVIEYVHAKYGHDRVAQIITFGTFGTRSLLRELIKTMGIDDQDAKFLLRSIPQQPSSISVALQDSPELTKYVQQSEKLKMLFKIAVKLEGLPRHHSTHAAGVVLSETPLNEIIPVLKGQREISLTQYPMADLEQIGLLKMDFLGLRNLSLMEQILRRIQYSHSKTFSFEQIPFTDEQTFHLLQAGYTTGVFQLESAGMKKVLKDLKPTQFEDVVAVNALFRPGPMEFIPNYIDRKHGREKVSYPHQDLKPILEKTYGVLVYQEQIMQIANQFAGYSLGEADLLRRAVSKKKKEVLEAEKEKFISGCLKKGYPQDVANEIYDWIVAFANYGFNRSHAVAYSMVSYRLAYLKAHYPSYFFAALLSSVSYDQDKVKQYSRETKNFSLKILSPSINQSHGVFTVEGQNSIRMALSVIKGVGKQAIDAILEARKKGPFRSLFDFCQRIPLKVVNRTVIESLILAGAFDETGKHRATLLASIDQAIEQGELFGGIDDQESFFSGELFLESSYTETEPFPLLKVLSFEKEVLGMYVSSHPLSTFRDKLRKNGYLPIRQLKVNQVGKKVKGVVAIQSVKVIRTKRGDQMAFVTLGDETDEMEGVIFPNLYRDINRWLDEEILIYLEGKIEMRNERLQWNIQHAQLFEPDQFKTEEVKRRMYIQFLDKNERQQLQFLQQVATEYPGNVPVIVHSNRKHETYQLTSQYNVNPNHECMKKLKNYFGNDFVVLKQ</sequence>
<dbReference type="SUPFAM" id="SSF160975">
    <property type="entry name" value="AF1531-like"/>
    <property type="match status" value="1"/>
</dbReference>
<dbReference type="EC" id="2.7.7.7" evidence="3"/>
<dbReference type="SMART" id="SM00481">
    <property type="entry name" value="POLIIIAc"/>
    <property type="match status" value="1"/>
</dbReference>
<evidence type="ECO:0000256" key="9">
    <source>
        <dbReference type="ARBA" id="ARBA00025611"/>
    </source>
</evidence>
<dbReference type="PANTHER" id="PTHR32294">
    <property type="entry name" value="DNA POLYMERASE III SUBUNIT ALPHA"/>
    <property type="match status" value="1"/>
</dbReference>
<evidence type="ECO:0000256" key="1">
    <source>
        <dbReference type="ARBA" id="ARBA00004496"/>
    </source>
</evidence>
<protein>
    <recommendedName>
        <fullName evidence="4">DNA polymerase III subunit alpha</fullName>
        <ecNumber evidence="3">2.7.7.7</ecNumber>
    </recommendedName>
</protein>
<dbReference type="Pfam" id="PF01336">
    <property type="entry name" value="tRNA_anti-codon"/>
    <property type="match status" value="1"/>
</dbReference>
<feature type="domain" description="Polymerase/histidinol phosphatase N-terminal" evidence="11">
    <location>
        <begin position="4"/>
        <end position="71"/>
    </location>
</feature>
<keyword evidence="7" id="KW-0235">DNA replication</keyword>
<keyword evidence="6 12" id="KW-0548">Nucleotidyltransferase</keyword>
<dbReference type="Gene3D" id="1.10.150.870">
    <property type="match status" value="1"/>
</dbReference>
<evidence type="ECO:0000313" key="13">
    <source>
        <dbReference type="Proteomes" id="UP000480185"/>
    </source>
</evidence>
<keyword evidence="13" id="KW-1185">Reference proteome</keyword>
<dbReference type="Gene3D" id="1.10.10.1600">
    <property type="entry name" value="Bacterial DNA polymerase III alpha subunit, thumb domain"/>
    <property type="match status" value="1"/>
</dbReference>
<evidence type="ECO:0000256" key="5">
    <source>
        <dbReference type="ARBA" id="ARBA00022679"/>
    </source>
</evidence>
<evidence type="ECO:0000256" key="8">
    <source>
        <dbReference type="ARBA" id="ARBA00022932"/>
    </source>
</evidence>
<keyword evidence="8" id="KW-0239">DNA-directed DNA polymerase</keyword>
<evidence type="ECO:0000256" key="10">
    <source>
        <dbReference type="ARBA" id="ARBA00049244"/>
    </source>
</evidence>
<dbReference type="OrthoDB" id="9803237at2"/>
<dbReference type="InterPro" id="IPR011708">
    <property type="entry name" value="DNA_pol3_alpha_NTPase_dom"/>
</dbReference>
<keyword evidence="5 12" id="KW-0808">Transferase</keyword>
<dbReference type="PANTHER" id="PTHR32294:SF0">
    <property type="entry name" value="DNA POLYMERASE III SUBUNIT ALPHA"/>
    <property type="match status" value="1"/>
</dbReference>
<gene>
    <name evidence="12" type="primary">dnaE</name>
    <name evidence="12" type="ORF">GH754_15490</name>
</gene>
<dbReference type="InterPro" id="IPR029460">
    <property type="entry name" value="DNAPol_HHH"/>
</dbReference>
<dbReference type="Gene3D" id="3.20.20.140">
    <property type="entry name" value="Metal-dependent hydrolases"/>
    <property type="match status" value="1"/>
</dbReference>
<dbReference type="GO" id="GO:0005737">
    <property type="term" value="C:cytoplasm"/>
    <property type="evidence" value="ECO:0007669"/>
    <property type="project" value="UniProtKB-SubCell"/>
</dbReference>
<evidence type="ECO:0000256" key="7">
    <source>
        <dbReference type="ARBA" id="ARBA00022705"/>
    </source>
</evidence>
<dbReference type="Pfam" id="PF07733">
    <property type="entry name" value="DNA_pol3_alpha"/>
    <property type="match status" value="1"/>
</dbReference>
<dbReference type="InterPro" id="IPR040982">
    <property type="entry name" value="DNA_pol3_finger"/>
</dbReference>
<dbReference type="GO" id="GO:0003676">
    <property type="term" value="F:nucleic acid binding"/>
    <property type="evidence" value="ECO:0007669"/>
    <property type="project" value="InterPro"/>
</dbReference>
<dbReference type="SUPFAM" id="SSF89550">
    <property type="entry name" value="PHP domain-like"/>
    <property type="match status" value="1"/>
</dbReference>
<dbReference type="NCBIfam" id="TIGR00594">
    <property type="entry name" value="polc"/>
    <property type="match status" value="1"/>
</dbReference>
<dbReference type="Pfam" id="PF02811">
    <property type="entry name" value="PHP"/>
    <property type="match status" value="1"/>
</dbReference>
<dbReference type="InterPro" id="IPR004013">
    <property type="entry name" value="PHP_dom"/>
</dbReference>
<dbReference type="Pfam" id="PF17657">
    <property type="entry name" value="DNA_pol3_finger"/>
    <property type="match status" value="1"/>
</dbReference>
<dbReference type="AlphaFoldDB" id="A0A6G1X9T6"/>
<dbReference type="Pfam" id="PF14579">
    <property type="entry name" value="HHH_6"/>
    <property type="match status" value="1"/>
</dbReference>
<evidence type="ECO:0000313" key="12">
    <source>
        <dbReference type="EMBL" id="MRG87689.1"/>
    </source>
</evidence>
<dbReference type="CDD" id="cd04485">
    <property type="entry name" value="DnaE_OBF"/>
    <property type="match status" value="1"/>
</dbReference>
<accession>A0A6G1X9T6</accession>
<name>A0A6G1X9T6_9BACI</name>
<comment type="function">
    <text evidence="9">DNA polymerase III is a complex, multichain enzyme responsible for most of the replicative synthesis in bacteria. This DNA polymerase also exhibits 3' to 5' exonuclease activity. The alpha chain is the DNA polymerase.</text>
</comment>
<dbReference type="GO" id="GO:0008408">
    <property type="term" value="F:3'-5' exonuclease activity"/>
    <property type="evidence" value="ECO:0007669"/>
    <property type="project" value="InterPro"/>
</dbReference>
<comment type="similarity">
    <text evidence="2">Belongs to the DNA polymerase type-C family. DnaE subfamily.</text>
</comment>
<dbReference type="NCBIfam" id="NF004226">
    <property type="entry name" value="PRK05673.1"/>
    <property type="match status" value="1"/>
</dbReference>
<comment type="catalytic activity">
    <reaction evidence="10">
        <text>DNA(n) + a 2'-deoxyribonucleoside 5'-triphosphate = DNA(n+1) + diphosphate</text>
        <dbReference type="Rhea" id="RHEA:22508"/>
        <dbReference type="Rhea" id="RHEA-COMP:17339"/>
        <dbReference type="Rhea" id="RHEA-COMP:17340"/>
        <dbReference type="ChEBI" id="CHEBI:33019"/>
        <dbReference type="ChEBI" id="CHEBI:61560"/>
        <dbReference type="ChEBI" id="CHEBI:173112"/>
        <dbReference type="EC" id="2.7.7.7"/>
    </reaction>
</comment>
<comment type="caution">
    <text evidence="12">The sequence shown here is derived from an EMBL/GenBank/DDBJ whole genome shotgun (WGS) entry which is preliminary data.</text>
</comment>
<organism evidence="12 13">
    <name type="scientific">Salinibacillus xinjiangensis</name>
    <dbReference type="NCBI Taxonomy" id="1229268"/>
    <lineage>
        <taxon>Bacteria</taxon>
        <taxon>Bacillati</taxon>
        <taxon>Bacillota</taxon>
        <taxon>Bacilli</taxon>
        <taxon>Bacillales</taxon>
        <taxon>Bacillaceae</taxon>
        <taxon>Salinibacillus</taxon>
    </lineage>
</organism>
<evidence type="ECO:0000256" key="2">
    <source>
        <dbReference type="ARBA" id="ARBA00009496"/>
    </source>
</evidence>
<comment type="subcellular location">
    <subcellularLocation>
        <location evidence="1">Cytoplasm</location>
    </subcellularLocation>
</comment>
<dbReference type="InterPro" id="IPR016195">
    <property type="entry name" value="Pol/histidinol_Pase-like"/>
</dbReference>
<evidence type="ECO:0000256" key="6">
    <source>
        <dbReference type="ARBA" id="ARBA00022695"/>
    </source>
</evidence>
<dbReference type="GO" id="GO:0006260">
    <property type="term" value="P:DNA replication"/>
    <property type="evidence" value="ECO:0007669"/>
    <property type="project" value="UniProtKB-KW"/>
</dbReference>
<dbReference type="InterPro" id="IPR004805">
    <property type="entry name" value="DnaE2/DnaE/PolC"/>
</dbReference>
<dbReference type="RefSeq" id="WP_153729580.1">
    <property type="nucleotide sequence ID" value="NZ_WJNH01000011.1"/>
</dbReference>
<reference evidence="12 13" key="1">
    <citation type="submission" date="2019-11" db="EMBL/GenBank/DDBJ databases">
        <authorList>
            <person name="Li J."/>
        </authorList>
    </citation>
    <scope>NUCLEOTIDE SEQUENCE [LARGE SCALE GENOMIC DNA]</scope>
    <source>
        <strain evidence="12 13">J4</strain>
    </source>
</reference>
<dbReference type="InterPro" id="IPR041931">
    <property type="entry name" value="DNA_pol3_alpha_thumb_dom"/>
</dbReference>
<evidence type="ECO:0000256" key="3">
    <source>
        <dbReference type="ARBA" id="ARBA00012417"/>
    </source>
</evidence>
<evidence type="ECO:0000256" key="4">
    <source>
        <dbReference type="ARBA" id="ARBA00019114"/>
    </source>
</evidence>
<proteinExistence type="inferred from homology"/>
<dbReference type="EMBL" id="WJNH01000011">
    <property type="protein sequence ID" value="MRG87689.1"/>
    <property type="molecule type" value="Genomic_DNA"/>
</dbReference>
<evidence type="ECO:0000259" key="11">
    <source>
        <dbReference type="SMART" id="SM00481"/>
    </source>
</evidence>